<dbReference type="PANTHER" id="PTHR36441:SF1">
    <property type="entry name" value="DUF503 DOMAIN-CONTAINING PROTEIN"/>
    <property type="match status" value="1"/>
</dbReference>
<dbReference type="EMBL" id="CP073355">
    <property type="protein sequence ID" value="URA10074.1"/>
    <property type="molecule type" value="Genomic_DNA"/>
</dbReference>
<reference evidence="1" key="1">
    <citation type="submission" date="2021-04" db="EMBL/GenBank/DDBJ databases">
        <authorList>
            <person name="Postec A."/>
        </authorList>
    </citation>
    <scope>NUCLEOTIDE SEQUENCE</scope>
    <source>
        <strain evidence="1">F1F22</strain>
    </source>
</reference>
<dbReference type="Proteomes" id="UP001056539">
    <property type="component" value="Chromosome"/>
</dbReference>
<organism evidence="1 2">
    <name type="scientific">Thermospira aquatica</name>
    <dbReference type="NCBI Taxonomy" id="2828656"/>
    <lineage>
        <taxon>Bacteria</taxon>
        <taxon>Pseudomonadati</taxon>
        <taxon>Spirochaetota</taxon>
        <taxon>Spirochaetia</taxon>
        <taxon>Brevinematales</taxon>
        <taxon>Thermospiraceae</taxon>
        <taxon>Thermospira</taxon>
    </lineage>
</organism>
<dbReference type="InterPro" id="IPR036746">
    <property type="entry name" value="TT1725-like_sf"/>
</dbReference>
<reference evidence="1" key="2">
    <citation type="submission" date="2022-06" db="EMBL/GenBank/DDBJ databases">
        <title>Thermospira aquatica gen. nov., sp. nov.</title>
        <authorList>
            <person name="Ben Ali Gam Z."/>
            <person name="Labat M."/>
        </authorList>
    </citation>
    <scope>NUCLEOTIDE SEQUENCE</scope>
    <source>
        <strain evidence="1">F1F22</strain>
    </source>
</reference>
<accession>A0AAX3BDE3</accession>
<dbReference type="Gene3D" id="3.30.70.1120">
    <property type="entry name" value="TT1725-like"/>
    <property type="match status" value="1"/>
</dbReference>
<evidence type="ECO:0000313" key="1">
    <source>
        <dbReference type="EMBL" id="URA10074.1"/>
    </source>
</evidence>
<name>A0AAX3BDE3_9SPIR</name>
<evidence type="ECO:0000313" key="2">
    <source>
        <dbReference type="Proteomes" id="UP001056539"/>
    </source>
</evidence>
<gene>
    <name evidence="1" type="ORF">KDW03_11420</name>
</gene>
<dbReference type="KEGG" id="taqu:KDW03_11420"/>
<sequence length="106" mass="12066">MFVAILSLKLSIPYDETIKEKRNIVRSIKDTLRKKFNVSVADVSDGNYDSFMTEIAIVAVSSNASYLQSNFANILNLLETMYQEYILSHTLEIVTYFPDETSPSIM</sequence>
<dbReference type="AlphaFoldDB" id="A0AAX3BDE3"/>
<dbReference type="RefSeq" id="WP_271435207.1">
    <property type="nucleotide sequence ID" value="NZ_CP073355.1"/>
</dbReference>
<proteinExistence type="predicted"/>
<dbReference type="InterPro" id="IPR007546">
    <property type="entry name" value="DUF503"/>
</dbReference>
<dbReference type="PANTHER" id="PTHR36441">
    <property type="entry name" value="HYPOTHETICAL CYTOSOLIC PROTEIN"/>
    <property type="match status" value="1"/>
</dbReference>
<dbReference type="Pfam" id="PF04456">
    <property type="entry name" value="DUF503"/>
    <property type="match status" value="1"/>
</dbReference>
<protein>
    <submittedName>
        <fullName evidence="1">DUF503 domain-containing protein</fullName>
    </submittedName>
</protein>
<dbReference type="SUPFAM" id="SSF103007">
    <property type="entry name" value="Hypothetical protein TT1725"/>
    <property type="match status" value="1"/>
</dbReference>
<keyword evidence="2" id="KW-1185">Reference proteome</keyword>